<keyword evidence="4" id="KW-0963">Cytoplasm</keyword>
<dbReference type="GO" id="GO:0016740">
    <property type="term" value="F:transferase activity"/>
    <property type="evidence" value="ECO:0007669"/>
    <property type="project" value="UniProtKB-KW"/>
</dbReference>
<evidence type="ECO:0000256" key="7">
    <source>
        <dbReference type="ARBA" id="ARBA00022741"/>
    </source>
</evidence>
<dbReference type="PANTHER" id="PTHR33540:SF2">
    <property type="entry name" value="TRNA THREONYLCARBAMOYLADENOSINE BIOSYNTHESIS PROTEIN TSAE"/>
    <property type="match status" value="1"/>
</dbReference>
<comment type="similarity">
    <text evidence="2">Belongs to the TsaE family.</text>
</comment>
<reference evidence="11 12" key="1">
    <citation type="submission" date="2016-12" db="EMBL/GenBank/DDBJ databases">
        <title>Draft genome sequences of strains Salinicola socius SMB35, Salinicola sp. MH3R3-1 and Chromohalobacter sp. SMB17 from the Verkhnekamsk potash mining region of Russia.</title>
        <authorList>
            <person name="Mavrodi D.V."/>
            <person name="Olsson B.E."/>
            <person name="Korsakova E.S."/>
            <person name="Pyankova A."/>
            <person name="Mavrodi O.V."/>
            <person name="Plotnikova E.G."/>
        </authorList>
    </citation>
    <scope>NUCLEOTIDE SEQUENCE [LARGE SCALE GENOMIC DNA]</scope>
    <source>
        <strain evidence="11 12">SMB35</strain>
    </source>
</reference>
<dbReference type="AlphaFoldDB" id="A0A1Q8SSJ0"/>
<dbReference type="NCBIfam" id="TIGR00150">
    <property type="entry name" value="T6A_YjeE"/>
    <property type="match status" value="1"/>
</dbReference>
<dbReference type="Pfam" id="PF02367">
    <property type="entry name" value="TsaE"/>
    <property type="match status" value="1"/>
</dbReference>
<evidence type="ECO:0000256" key="6">
    <source>
        <dbReference type="ARBA" id="ARBA00022723"/>
    </source>
</evidence>
<keyword evidence="11" id="KW-0808">Transferase</keyword>
<dbReference type="Proteomes" id="UP000186878">
    <property type="component" value="Unassembled WGS sequence"/>
</dbReference>
<dbReference type="GO" id="GO:0046872">
    <property type="term" value="F:metal ion binding"/>
    <property type="evidence" value="ECO:0007669"/>
    <property type="project" value="UniProtKB-KW"/>
</dbReference>
<evidence type="ECO:0000256" key="3">
    <source>
        <dbReference type="ARBA" id="ARBA00019010"/>
    </source>
</evidence>
<keyword evidence="8" id="KW-0067">ATP-binding</keyword>
<evidence type="ECO:0000256" key="5">
    <source>
        <dbReference type="ARBA" id="ARBA00022694"/>
    </source>
</evidence>
<evidence type="ECO:0000256" key="8">
    <source>
        <dbReference type="ARBA" id="ARBA00022840"/>
    </source>
</evidence>
<comment type="caution">
    <text evidence="11">The sequence shown here is derived from an EMBL/GenBank/DDBJ whole genome shotgun (WGS) entry which is preliminary data.</text>
</comment>
<dbReference type="PANTHER" id="PTHR33540">
    <property type="entry name" value="TRNA THREONYLCARBAMOYLADENOSINE BIOSYNTHESIS PROTEIN TSAE"/>
    <property type="match status" value="1"/>
</dbReference>
<gene>
    <name evidence="11" type="ORF">BTW07_09670</name>
</gene>
<dbReference type="STRING" id="404433.BTW07_09670"/>
<keyword evidence="5" id="KW-0819">tRNA processing</keyword>
<proteinExistence type="inferred from homology"/>
<keyword evidence="6" id="KW-0479">Metal-binding</keyword>
<keyword evidence="7" id="KW-0547">Nucleotide-binding</keyword>
<dbReference type="GO" id="GO:0005737">
    <property type="term" value="C:cytoplasm"/>
    <property type="evidence" value="ECO:0007669"/>
    <property type="project" value="UniProtKB-SubCell"/>
</dbReference>
<keyword evidence="12" id="KW-1185">Reference proteome</keyword>
<evidence type="ECO:0000256" key="2">
    <source>
        <dbReference type="ARBA" id="ARBA00007599"/>
    </source>
</evidence>
<dbReference type="GO" id="GO:0005524">
    <property type="term" value="F:ATP binding"/>
    <property type="evidence" value="ECO:0007669"/>
    <property type="project" value="UniProtKB-KW"/>
</dbReference>
<dbReference type="InterPro" id="IPR003442">
    <property type="entry name" value="T6A_TsaE"/>
</dbReference>
<dbReference type="EMBL" id="MSDO01000011">
    <property type="protein sequence ID" value="OLO04409.1"/>
    <property type="molecule type" value="Genomic_DNA"/>
</dbReference>
<dbReference type="Gene3D" id="3.40.50.300">
    <property type="entry name" value="P-loop containing nucleotide triphosphate hydrolases"/>
    <property type="match status" value="1"/>
</dbReference>
<sequence>MPITLNDEAAQVAFGESLGRALAGRGQIHLIGDLGAGKTTLARGILRAYGHVGAVKSPTYTLVEPYETASARIFHFDLYRLGDPEELEFLGARDMLGDDALCLIEWPSRGAGWLPRPDLEIHLAVCASGRVATGIAHSEQGNTVLAQLPAGLRDSVSHKEDECR</sequence>
<organism evidence="11 12">
    <name type="scientific">Salinicola socius</name>
    <dbReference type="NCBI Taxonomy" id="404433"/>
    <lineage>
        <taxon>Bacteria</taxon>
        <taxon>Pseudomonadati</taxon>
        <taxon>Pseudomonadota</taxon>
        <taxon>Gammaproteobacteria</taxon>
        <taxon>Oceanospirillales</taxon>
        <taxon>Halomonadaceae</taxon>
        <taxon>Salinicola</taxon>
    </lineage>
</organism>
<keyword evidence="9" id="KW-0460">Magnesium</keyword>
<evidence type="ECO:0000256" key="1">
    <source>
        <dbReference type="ARBA" id="ARBA00004496"/>
    </source>
</evidence>
<evidence type="ECO:0000256" key="10">
    <source>
        <dbReference type="ARBA" id="ARBA00032441"/>
    </source>
</evidence>
<comment type="subcellular location">
    <subcellularLocation>
        <location evidence="1">Cytoplasm</location>
    </subcellularLocation>
</comment>
<evidence type="ECO:0000256" key="9">
    <source>
        <dbReference type="ARBA" id="ARBA00022842"/>
    </source>
</evidence>
<dbReference type="GO" id="GO:0002949">
    <property type="term" value="P:tRNA threonylcarbamoyladenosine modification"/>
    <property type="evidence" value="ECO:0007669"/>
    <property type="project" value="InterPro"/>
</dbReference>
<evidence type="ECO:0000256" key="4">
    <source>
        <dbReference type="ARBA" id="ARBA00022490"/>
    </source>
</evidence>
<dbReference type="SUPFAM" id="SSF52540">
    <property type="entry name" value="P-loop containing nucleoside triphosphate hydrolases"/>
    <property type="match status" value="1"/>
</dbReference>
<dbReference type="RefSeq" id="WP_075569965.1">
    <property type="nucleotide sequence ID" value="NZ_MSDO01000011.1"/>
</dbReference>
<dbReference type="InterPro" id="IPR027417">
    <property type="entry name" value="P-loop_NTPase"/>
</dbReference>
<dbReference type="OrthoDB" id="9800307at2"/>
<evidence type="ECO:0000313" key="12">
    <source>
        <dbReference type="Proteomes" id="UP000186878"/>
    </source>
</evidence>
<evidence type="ECO:0000313" key="11">
    <source>
        <dbReference type="EMBL" id="OLO04409.1"/>
    </source>
</evidence>
<name>A0A1Q8SSJ0_9GAMM</name>
<accession>A0A1Q8SSJ0</accession>
<protein>
    <recommendedName>
        <fullName evidence="3">tRNA threonylcarbamoyladenosine biosynthesis protein TsaE</fullName>
    </recommendedName>
    <alternativeName>
        <fullName evidence="10">t(6)A37 threonylcarbamoyladenosine biosynthesis protein TsaE</fullName>
    </alternativeName>
</protein>